<proteinExistence type="predicted"/>
<name>A0ABW0UK90_9ACTN</name>
<dbReference type="RefSeq" id="WP_381015734.1">
    <property type="nucleotide sequence ID" value="NZ_JBHSNY010000001.1"/>
</dbReference>
<protein>
    <submittedName>
        <fullName evidence="2">Uncharacterized protein</fullName>
    </submittedName>
</protein>
<keyword evidence="3" id="KW-1185">Reference proteome</keyword>
<dbReference type="Proteomes" id="UP001596154">
    <property type="component" value="Unassembled WGS sequence"/>
</dbReference>
<evidence type="ECO:0000256" key="1">
    <source>
        <dbReference type="SAM" id="Phobius"/>
    </source>
</evidence>
<reference evidence="3" key="1">
    <citation type="journal article" date="2019" name="Int. J. Syst. Evol. Microbiol.">
        <title>The Global Catalogue of Microorganisms (GCM) 10K type strain sequencing project: providing services to taxonomists for standard genome sequencing and annotation.</title>
        <authorList>
            <consortium name="The Broad Institute Genomics Platform"/>
            <consortium name="The Broad Institute Genome Sequencing Center for Infectious Disease"/>
            <person name="Wu L."/>
            <person name="Ma J."/>
        </authorList>
    </citation>
    <scope>NUCLEOTIDE SEQUENCE [LARGE SCALE GENOMIC DNA]</scope>
    <source>
        <strain evidence="3">CGMCC 4.7248</strain>
    </source>
</reference>
<dbReference type="EMBL" id="JBHSNY010000001">
    <property type="protein sequence ID" value="MFC5632341.1"/>
    <property type="molecule type" value="Genomic_DNA"/>
</dbReference>
<accession>A0ABW0UK90</accession>
<organism evidence="2 3">
    <name type="scientific">Streptomyces bullii</name>
    <dbReference type="NCBI Taxonomy" id="349910"/>
    <lineage>
        <taxon>Bacteria</taxon>
        <taxon>Bacillati</taxon>
        <taxon>Actinomycetota</taxon>
        <taxon>Actinomycetes</taxon>
        <taxon>Kitasatosporales</taxon>
        <taxon>Streptomycetaceae</taxon>
        <taxon>Streptomyces</taxon>
    </lineage>
</organism>
<keyword evidence="1" id="KW-0472">Membrane</keyword>
<evidence type="ECO:0000313" key="3">
    <source>
        <dbReference type="Proteomes" id="UP001596154"/>
    </source>
</evidence>
<keyword evidence="1" id="KW-0812">Transmembrane</keyword>
<evidence type="ECO:0000313" key="2">
    <source>
        <dbReference type="EMBL" id="MFC5632341.1"/>
    </source>
</evidence>
<comment type="caution">
    <text evidence="2">The sequence shown here is derived from an EMBL/GenBank/DDBJ whole genome shotgun (WGS) entry which is preliminary data.</text>
</comment>
<sequence length="43" mass="5063">MRLRRLWHGHRRRALPAWTWLLGVLLALYGLYVAHRVADGIVV</sequence>
<keyword evidence="1" id="KW-1133">Transmembrane helix</keyword>
<gene>
    <name evidence="2" type="ORF">ACFPZJ_00735</name>
</gene>
<feature type="transmembrane region" description="Helical" evidence="1">
    <location>
        <begin position="20"/>
        <end position="38"/>
    </location>
</feature>